<proteinExistence type="predicted"/>
<gene>
    <name evidence="1" type="ordered locus">pCSL0084</name>
</gene>
<dbReference type="GeneID" id="29472831"/>
<evidence type="ECO:0000313" key="1">
    <source>
        <dbReference type="EMBL" id="CAQ03327.1"/>
    </source>
</evidence>
<geneLocation type="plasmid" evidence="1 2">
    <name>pCSL1</name>
</geneLocation>
<dbReference type="HOGENOM" id="CLU_2583396_0_0_11"/>
<dbReference type="AlphaFoldDB" id="B0RJD7"/>
<dbReference type="KEGG" id="cms:pCSL0084"/>
<organism evidence="1 2">
    <name type="scientific">Clavibacter sepedonicus</name>
    <name type="common">Clavibacter michiganensis subsp. sepedonicus</name>
    <dbReference type="NCBI Taxonomy" id="31964"/>
    <lineage>
        <taxon>Bacteria</taxon>
        <taxon>Bacillati</taxon>
        <taxon>Actinomycetota</taxon>
        <taxon>Actinomycetes</taxon>
        <taxon>Micrococcales</taxon>
        <taxon>Microbacteriaceae</taxon>
        <taxon>Clavibacter</taxon>
    </lineage>
</organism>
<dbReference type="RefSeq" id="WP_012300393.1">
    <property type="nucleotide sequence ID" value="NC_010408.1"/>
</dbReference>
<evidence type="ECO:0000313" key="2">
    <source>
        <dbReference type="Proteomes" id="UP000001318"/>
    </source>
</evidence>
<reference evidence="1 2" key="1">
    <citation type="journal article" date="2008" name="J. Bacteriol.">
        <title>Genome of the actinomycete plant pathogen Clavibacter michiganensis subsp. sepedonicus suggests recent niche adaptation.</title>
        <authorList>
            <person name="Bentley S.D."/>
            <person name="Corton C."/>
            <person name="Brown S.E."/>
            <person name="Barron A."/>
            <person name="Clark L."/>
            <person name="Doggett J."/>
            <person name="Harris B."/>
            <person name="Ormond D."/>
            <person name="Quail M.A."/>
            <person name="May G."/>
            <person name="Francis D."/>
            <person name="Knudson D."/>
            <person name="Parkhill J."/>
            <person name="Ishimaru C.A."/>
        </authorList>
    </citation>
    <scope>NUCLEOTIDE SEQUENCE [LARGE SCALE GENOMIC DNA]</scope>
    <source>
        <strain evidence="2">ATCC 33113 / DSM 20744 / JCM 9667 / LMG 2889 / ICMP 2535 / C-1</strain>
    </source>
</reference>
<dbReference type="EMBL" id="AM849036">
    <property type="protein sequence ID" value="CAQ03327.1"/>
    <property type="molecule type" value="Genomic_DNA"/>
</dbReference>
<keyword evidence="2" id="KW-1185">Reference proteome</keyword>
<protein>
    <submittedName>
        <fullName evidence="1">Uncharacterized protein</fullName>
    </submittedName>
</protein>
<keyword evidence="1" id="KW-0614">Plasmid</keyword>
<name>B0RJD7_CLASE</name>
<dbReference type="Proteomes" id="UP000001318">
    <property type="component" value="Plasmid pCSL1"/>
</dbReference>
<sequence>MATDRPATRAPEITDELLVELQSHATVLAAKDQAEEIALDLHEDPFSPTTRSRVLGWFKSDTYRAATQRARALRGAPEVE</sequence>
<accession>B0RJD7</accession>